<dbReference type="VEuPathDB" id="FungiDB:RhiirA1_472193"/>
<accession>A0A2N0R2V3</accession>
<dbReference type="EMBL" id="LLXH01001767">
    <property type="protein sequence ID" value="PKC57637.1"/>
    <property type="molecule type" value="Genomic_DNA"/>
</dbReference>
<dbReference type="Proteomes" id="UP000232688">
    <property type="component" value="Unassembled WGS sequence"/>
</dbReference>
<comment type="caution">
    <text evidence="1">The sequence shown here is derived from an EMBL/GenBank/DDBJ whole genome shotgun (WGS) entry which is preliminary data.</text>
</comment>
<dbReference type="AlphaFoldDB" id="A0A2N0R2V3"/>
<name>A0A2N0R2V3_9GLOM</name>
<evidence type="ECO:0000313" key="2">
    <source>
        <dbReference type="Proteomes" id="UP000232688"/>
    </source>
</evidence>
<proteinExistence type="predicted"/>
<reference evidence="1 2" key="1">
    <citation type="submission" date="2017-10" db="EMBL/GenBank/DDBJ databases">
        <title>Extensive intraspecific genome diversity in a model arbuscular mycorrhizal fungus.</title>
        <authorList>
            <person name="Chen E.C.H."/>
            <person name="Morin E."/>
            <person name="Baudet D."/>
            <person name="Noel J."/>
            <person name="Ndikumana S."/>
            <person name="Charron P."/>
            <person name="St-Onge C."/>
            <person name="Giorgi J."/>
            <person name="Grigoriev I.V."/>
            <person name="Roux C."/>
            <person name="Martin F.M."/>
            <person name="Corradi N."/>
        </authorList>
    </citation>
    <scope>NUCLEOTIDE SEQUENCE [LARGE SCALE GENOMIC DNA]</scope>
    <source>
        <strain evidence="1 2">A1</strain>
    </source>
</reference>
<protein>
    <submittedName>
        <fullName evidence="1">Uncharacterized protein</fullName>
    </submittedName>
</protein>
<sequence>MDIKQQKEFLVKAYHECLYQEKSLRRPISYYKDKIIEIRRKLEPTEEDFEKEIRLERDLRKYERKIRGDYETLIDMKENIIKRIIKIKIDTGRMKGYRVNFIYPIALLYVFDFNLNGS</sequence>
<organism evidence="1 2">
    <name type="scientific">Rhizophagus irregularis</name>
    <dbReference type="NCBI Taxonomy" id="588596"/>
    <lineage>
        <taxon>Eukaryota</taxon>
        <taxon>Fungi</taxon>
        <taxon>Fungi incertae sedis</taxon>
        <taxon>Mucoromycota</taxon>
        <taxon>Glomeromycotina</taxon>
        <taxon>Glomeromycetes</taxon>
        <taxon>Glomerales</taxon>
        <taxon>Glomeraceae</taxon>
        <taxon>Rhizophagus</taxon>
    </lineage>
</organism>
<gene>
    <name evidence="1" type="ORF">RhiirA1_472193</name>
</gene>
<dbReference type="VEuPathDB" id="FungiDB:RhiirFUN_007795"/>
<dbReference type="VEuPathDB" id="FungiDB:FUN_020406"/>
<evidence type="ECO:0000313" key="1">
    <source>
        <dbReference type="EMBL" id="PKC57637.1"/>
    </source>
</evidence>
<reference evidence="1 2" key="2">
    <citation type="submission" date="2017-10" db="EMBL/GenBank/DDBJ databases">
        <title>Genome analyses suggest a sexual origin of heterokaryosis in a supposedly ancient asexual fungus.</title>
        <authorList>
            <person name="Corradi N."/>
            <person name="Sedzielewska K."/>
            <person name="Noel J."/>
            <person name="Charron P."/>
            <person name="Farinelli L."/>
            <person name="Marton T."/>
            <person name="Kruger M."/>
            <person name="Pelin A."/>
            <person name="Brachmann A."/>
            <person name="Corradi N."/>
        </authorList>
    </citation>
    <scope>NUCLEOTIDE SEQUENCE [LARGE SCALE GENOMIC DNA]</scope>
    <source>
        <strain evidence="1 2">A1</strain>
    </source>
</reference>